<dbReference type="InterPro" id="IPR029058">
    <property type="entry name" value="AB_hydrolase_fold"/>
</dbReference>
<name>A0A1I7K2H5_9GAMM</name>
<accession>A0A1I7K2H5</accession>
<dbReference type="Pfam" id="PF12697">
    <property type="entry name" value="Abhydrolase_6"/>
    <property type="match status" value="1"/>
</dbReference>
<dbReference type="InterPro" id="IPR050228">
    <property type="entry name" value="Carboxylesterase_BioH"/>
</dbReference>
<protein>
    <submittedName>
        <fullName evidence="2">Pimeloyl-ACP methyl ester carboxylesterase</fullName>
    </submittedName>
</protein>
<dbReference type="Gene3D" id="3.40.50.1820">
    <property type="entry name" value="alpha/beta hydrolase"/>
    <property type="match status" value="1"/>
</dbReference>
<gene>
    <name evidence="2" type="ORF">SAMN04487955_11438</name>
</gene>
<dbReference type="EMBL" id="FPBP01000014">
    <property type="protein sequence ID" value="SFU91589.1"/>
    <property type="molecule type" value="Genomic_DNA"/>
</dbReference>
<keyword evidence="3" id="KW-1185">Reference proteome</keyword>
<sequence length="261" mass="28793">MTRLPGYVPRDEAQWESRFIDVKGMTYHTRCSLTASAKGMNPIVLVHGLGMSGNYFMPTAERLAANGATVYVPDLPGHGKSDTPEAPLNVLGLADALIDWLDAMGIARVDLVGHSMGCQIAADAAVRFPTRVRRLVLIGPTIDPLHRNFCVQLLRALYACTFERPGLLLHVMAGYWRMGTRLWPEAIAMFHDPVVEKLSCIEQPVLLVRGQRDTIAPQRWLDQASQMTGAERVVTIPNWGHNVIYSAPDAVVAELRPFLGV</sequence>
<dbReference type="InterPro" id="IPR000073">
    <property type="entry name" value="AB_hydrolase_1"/>
</dbReference>
<dbReference type="Proteomes" id="UP000198693">
    <property type="component" value="Unassembled WGS sequence"/>
</dbReference>
<dbReference type="PRINTS" id="PR00111">
    <property type="entry name" value="ABHYDROLASE"/>
</dbReference>
<dbReference type="PANTHER" id="PTHR43194">
    <property type="entry name" value="HYDROLASE ALPHA/BETA FOLD FAMILY"/>
    <property type="match status" value="1"/>
</dbReference>
<proteinExistence type="predicted"/>
<feature type="domain" description="AB hydrolase-1" evidence="1">
    <location>
        <begin position="43"/>
        <end position="253"/>
    </location>
</feature>
<evidence type="ECO:0000313" key="3">
    <source>
        <dbReference type="Proteomes" id="UP000198693"/>
    </source>
</evidence>
<organism evidence="2 3">
    <name type="scientific">Halomonas korlensis</name>
    <dbReference type="NCBI Taxonomy" id="463301"/>
    <lineage>
        <taxon>Bacteria</taxon>
        <taxon>Pseudomonadati</taxon>
        <taxon>Pseudomonadota</taxon>
        <taxon>Gammaproteobacteria</taxon>
        <taxon>Oceanospirillales</taxon>
        <taxon>Halomonadaceae</taxon>
        <taxon>Halomonas</taxon>
    </lineage>
</organism>
<reference evidence="3" key="1">
    <citation type="submission" date="2016-10" db="EMBL/GenBank/DDBJ databases">
        <authorList>
            <person name="Varghese N."/>
            <person name="Submissions S."/>
        </authorList>
    </citation>
    <scope>NUCLEOTIDE SEQUENCE [LARGE SCALE GENOMIC DNA]</scope>
    <source>
        <strain evidence="3">CGMCC 1.6981</strain>
    </source>
</reference>
<dbReference type="PANTHER" id="PTHR43194:SF5">
    <property type="entry name" value="PIMELOYL-[ACYL-CARRIER PROTEIN] METHYL ESTER ESTERASE"/>
    <property type="match status" value="1"/>
</dbReference>
<dbReference type="STRING" id="463301.SAMN04487955_11438"/>
<evidence type="ECO:0000259" key="1">
    <source>
        <dbReference type="Pfam" id="PF12697"/>
    </source>
</evidence>
<dbReference type="SUPFAM" id="SSF53474">
    <property type="entry name" value="alpha/beta-Hydrolases"/>
    <property type="match status" value="1"/>
</dbReference>
<evidence type="ECO:0000313" key="2">
    <source>
        <dbReference type="EMBL" id="SFU91589.1"/>
    </source>
</evidence>
<dbReference type="RefSeq" id="WP_175507891.1">
    <property type="nucleotide sequence ID" value="NZ_FPBP01000014.1"/>
</dbReference>
<dbReference type="AlphaFoldDB" id="A0A1I7K2H5"/>